<accession>A0A3T0E8S4</accession>
<dbReference type="GO" id="GO:0005886">
    <property type="term" value="C:plasma membrane"/>
    <property type="evidence" value="ECO:0007669"/>
    <property type="project" value="UniProtKB-SubCell"/>
</dbReference>
<dbReference type="KEGG" id="gak:X907_1102"/>
<dbReference type="EMBL" id="CP018911">
    <property type="protein sequence ID" value="AZU03640.1"/>
    <property type="molecule type" value="Genomic_DNA"/>
</dbReference>
<keyword evidence="4" id="KW-1133">Transmembrane helix</keyword>
<name>A0A3T0E8S4_9PROT</name>
<protein>
    <submittedName>
        <fullName evidence="8">Uncharacterized protein</fullName>
    </submittedName>
</protein>
<comment type="subcellular location">
    <subcellularLocation>
        <location evidence="1">Cell membrane</location>
        <topology evidence="1">Multi-pass membrane protein</topology>
    </subcellularLocation>
</comment>
<sequence length="386" mass="42096">MNDATLIRKNLFRKRLRAILLMVSILIAFLIFGVLGALQNAFSMGSGTAAQERLVTVNRINFTVALPYAYWGRIQQVEGVRNAAPASWFGGYYQEPQNFVQSFAVDPETYLAAYPTEIVLPPEERAAFLEGRTCALVGRALANQYGWSTGDRIPLMSNIWQNTDGSQAWELDICGVFDDTEGTYPTNYLMLHYEYFNESLAFGRDSFHWITINTTNPALNDQVSQEIDALFANSSAETSTTTEAAFNEAFMEQFGNIGLILTWVIGAAFATILMIVGTTMVMAVNERTREIAVLKTLGFTAPRIFRMVLWESLLLSFIGGLIGLGLASLAAAAASGALAGFLPAFGLSLTNIVTALILMAALGIVTGLLPAYNAMQVRISEALGKI</sequence>
<evidence type="ECO:0000256" key="2">
    <source>
        <dbReference type="ARBA" id="ARBA00022475"/>
    </source>
</evidence>
<feature type="domain" description="MacB-like periplasmic core" evidence="7">
    <location>
        <begin position="21"/>
        <end position="229"/>
    </location>
</feature>
<evidence type="ECO:0000313" key="9">
    <source>
        <dbReference type="Proteomes" id="UP000286954"/>
    </source>
</evidence>
<proteinExistence type="predicted"/>
<evidence type="ECO:0000259" key="6">
    <source>
        <dbReference type="Pfam" id="PF02687"/>
    </source>
</evidence>
<dbReference type="Proteomes" id="UP000286954">
    <property type="component" value="Chromosome"/>
</dbReference>
<dbReference type="Pfam" id="PF12704">
    <property type="entry name" value="MacB_PCD"/>
    <property type="match status" value="1"/>
</dbReference>
<keyword evidence="3" id="KW-0812">Transmembrane</keyword>
<evidence type="ECO:0000256" key="4">
    <source>
        <dbReference type="ARBA" id="ARBA00022989"/>
    </source>
</evidence>
<dbReference type="InterPro" id="IPR003838">
    <property type="entry name" value="ABC3_permease_C"/>
</dbReference>
<evidence type="ECO:0000256" key="3">
    <source>
        <dbReference type="ARBA" id="ARBA00022692"/>
    </source>
</evidence>
<dbReference type="OrthoDB" id="9775474at2"/>
<dbReference type="AlphaFoldDB" id="A0A3T0E8S4"/>
<dbReference type="Pfam" id="PF02687">
    <property type="entry name" value="FtsX"/>
    <property type="match status" value="1"/>
</dbReference>
<keyword evidence="2" id="KW-1003">Cell membrane</keyword>
<dbReference type="RefSeq" id="WP_127566004.1">
    <property type="nucleotide sequence ID" value="NZ_BMFB01000005.1"/>
</dbReference>
<dbReference type="InterPro" id="IPR025857">
    <property type="entry name" value="MacB_PCD"/>
</dbReference>
<organism evidence="8 9">
    <name type="scientific">Glycocaulis alkaliphilus</name>
    <dbReference type="NCBI Taxonomy" id="1434191"/>
    <lineage>
        <taxon>Bacteria</taxon>
        <taxon>Pseudomonadati</taxon>
        <taxon>Pseudomonadota</taxon>
        <taxon>Alphaproteobacteria</taxon>
        <taxon>Maricaulales</taxon>
        <taxon>Maricaulaceae</taxon>
        <taxon>Glycocaulis</taxon>
    </lineage>
</organism>
<dbReference type="PANTHER" id="PTHR43738">
    <property type="entry name" value="ABC TRANSPORTER, MEMBRANE PROTEIN"/>
    <property type="match status" value="1"/>
</dbReference>
<evidence type="ECO:0000313" key="8">
    <source>
        <dbReference type="EMBL" id="AZU03640.1"/>
    </source>
</evidence>
<evidence type="ECO:0000259" key="7">
    <source>
        <dbReference type="Pfam" id="PF12704"/>
    </source>
</evidence>
<gene>
    <name evidence="8" type="ORF">X907_1102</name>
</gene>
<keyword evidence="5" id="KW-0472">Membrane</keyword>
<keyword evidence="9" id="KW-1185">Reference proteome</keyword>
<dbReference type="InterPro" id="IPR051125">
    <property type="entry name" value="ABC-4/HrtB_transporter"/>
</dbReference>
<evidence type="ECO:0000256" key="5">
    <source>
        <dbReference type="ARBA" id="ARBA00023136"/>
    </source>
</evidence>
<dbReference type="PANTHER" id="PTHR43738:SF3">
    <property type="entry name" value="ABC TRANSPORTER PERMEASE"/>
    <property type="match status" value="1"/>
</dbReference>
<reference evidence="8 9" key="1">
    <citation type="submission" date="2016-12" db="EMBL/GenBank/DDBJ databases">
        <title>The genome of dimorphic prosthecate Glycocaulis alkaliphilus 6b-8t, isolated from crude oil dictates its adaptability in petroleum environments.</title>
        <authorList>
            <person name="Wu X.-L."/>
            <person name="Geng S."/>
        </authorList>
    </citation>
    <scope>NUCLEOTIDE SEQUENCE [LARGE SCALE GENOMIC DNA]</scope>
    <source>
        <strain evidence="8 9">6B-8</strain>
    </source>
</reference>
<evidence type="ECO:0000256" key="1">
    <source>
        <dbReference type="ARBA" id="ARBA00004651"/>
    </source>
</evidence>
<feature type="domain" description="ABC3 transporter permease C-terminal" evidence="6">
    <location>
        <begin position="267"/>
        <end position="376"/>
    </location>
</feature>